<dbReference type="EMBL" id="CAFBRV010000046">
    <property type="protein sequence ID" value="CAB5112733.1"/>
    <property type="molecule type" value="Genomic_DNA"/>
</dbReference>
<reference evidence="2" key="1">
    <citation type="submission" date="2020-05" db="EMBL/GenBank/DDBJ databases">
        <authorList>
            <person name="Chiriac C."/>
            <person name="Salcher M."/>
            <person name="Ghai R."/>
            <person name="Kavagutti S V."/>
        </authorList>
    </citation>
    <scope>NUCLEOTIDE SEQUENCE</scope>
</reference>
<keyword evidence="1" id="KW-1133">Transmembrane helix</keyword>
<keyword evidence="1" id="KW-0472">Membrane</keyword>
<feature type="transmembrane region" description="Helical" evidence="1">
    <location>
        <begin position="33"/>
        <end position="51"/>
    </location>
</feature>
<sequence length="151" mass="17171">MSRSLDRAFACLFALLVIDCAFSTRLTTTTATTTTAAISVCSLFSILWSIVRSCLRLYRLNDWGNCGNWSLLAWALCNGLIRGGLKNWNRHGRSLLANRLFGFNGRYFNCGYILCTNFTCFNFLNRTLARCFRLNRHGTKSSMRLLKNALM</sequence>
<name>A0A6J7VU74_9ZZZZ</name>
<gene>
    <name evidence="2" type="ORF">UFOPK4410_00616</name>
</gene>
<evidence type="ECO:0000313" key="2">
    <source>
        <dbReference type="EMBL" id="CAB5112733.1"/>
    </source>
</evidence>
<protein>
    <submittedName>
        <fullName evidence="2">Unannotated protein</fullName>
    </submittedName>
</protein>
<organism evidence="2">
    <name type="scientific">freshwater metagenome</name>
    <dbReference type="NCBI Taxonomy" id="449393"/>
    <lineage>
        <taxon>unclassified sequences</taxon>
        <taxon>metagenomes</taxon>
        <taxon>ecological metagenomes</taxon>
    </lineage>
</organism>
<evidence type="ECO:0000256" key="1">
    <source>
        <dbReference type="SAM" id="Phobius"/>
    </source>
</evidence>
<accession>A0A6J7VU74</accession>
<proteinExistence type="predicted"/>
<dbReference type="AlphaFoldDB" id="A0A6J7VU74"/>
<keyword evidence="1" id="KW-0812">Transmembrane</keyword>